<evidence type="ECO:0000313" key="15">
    <source>
        <dbReference type="Proteomes" id="UP000547674"/>
    </source>
</evidence>
<organism evidence="14 15">
    <name type="scientific">Eiseniibacteriota bacterium</name>
    <dbReference type="NCBI Taxonomy" id="2212470"/>
    <lineage>
        <taxon>Bacteria</taxon>
        <taxon>Candidatus Eiseniibacteriota</taxon>
    </lineage>
</organism>
<evidence type="ECO:0000256" key="12">
    <source>
        <dbReference type="HAMAP-Rule" id="MF_00111"/>
    </source>
</evidence>
<sequence>MDKFVVEGGARLEGRVSVGGSKNAALPIMVASMLSDGQSTLRNVPALKDIKTLSKLMEILGSQITYSDGVMTLTTPEFKDFEAPYDLVKTMRASVYVLGPLLARHKKAKVSLPGGCAWGPRPIDLHLKGFEALGAQVTLDAGYILAEADQLVGTDIHLDLPSVGATGNLMMAATGAKGTTRILNAAQEPEMPALADYLISMGASIEGGGTSEIVIEGGKPLHGAEHRVIPDRIEAGTFLVGAAMTQGDVTVTGCDPDHLRATIAKLQAVGAQVDVGEDWVRVRSTSKPKGLRLTTEYYPGFPTDLQAQFMAMATVSEGVSVITEEIYRDRFSHVPELNRLGADIKLTENIAVVEGQPHLSAAHVMATDLRASAALILAGLVAKGETHISRVYHIDRGYERIEKKIAELGGVVRREDEPLVT</sequence>
<dbReference type="InterPro" id="IPR005750">
    <property type="entry name" value="UDP_GlcNAc_COvinyl_MurA"/>
</dbReference>
<comment type="caution">
    <text evidence="12">Lacks conserved residue(s) required for the propagation of feature annotation.</text>
</comment>
<dbReference type="NCBIfam" id="TIGR01072">
    <property type="entry name" value="murA"/>
    <property type="match status" value="1"/>
</dbReference>
<feature type="binding site" evidence="12">
    <location>
        <position position="326"/>
    </location>
    <ligand>
        <name>UDP-N-acetyl-alpha-D-glucosamine</name>
        <dbReference type="ChEBI" id="CHEBI:57705"/>
    </ligand>
</feature>
<comment type="subcellular location">
    <subcellularLocation>
        <location evidence="1 12">Cytoplasm</location>
    </subcellularLocation>
</comment>
<dbReference type="EMBL" id="JABDJR010000151">
    <property type="protein sequence ID" value="NNF05901.1"/>
    <property type="molecule type" value="Genomic_DNA"/>
</dbReference>
<dbReference type="Gene3D" id="3.65.10.10">
    <property type="entry name" value="Enolpyruvate transferase domain"/>
    <property type="match status" value="2"/>
</dbReference>
<evidence type="ECO:0000256" key="6">
    <source>
        <dbReference type="ARBA" id="ARBA00022960"/>
    </source>
</evidence>
<evidence type="ECO:0000256" key="8">
    <source>
        <dbReference type="ARBA" id="ARBA00023306"/>
    </source>
</evidence>
<dbReference type="InterPro" id="IPR050068">
    <property type="entry name" value="MurA_subfamily"/>
</dbReference>
<evidence type="ECO:0000256" key="11">
    <source>
        <dbReference type="ARBA" id="ARBA00047527"/>
    </source>
</evidence>
<dbReference type="GO" id="GO:0019277">
    <property type="term" value="P:UDP-N-acetylgalactosamine biosynthetic process"/>
    <property type="evidence" value="ECO:0007669"/>
    <property type="project" value="InterPro"/>
</dbReference>
<feature type="modified residue" description="2-(S-cysteinyl)pyruvic acid O-phosphothioketal" evidence="12">
    <location>
        <position position="116"/>
    </location>
</feature>
<evidence type="ECO:0000256" key="9">
    <source>
        <dbReference type="ARBA" id="ARBA00023316"/>
    </source>
</evidence>
<comment type="catalytic activity">
    <reaction evidence="11 12">
        <text>phosphoenolpyruvate + UDP-N-acetyl-alpha-D-glucosamine = UDP-N-acetyl-3-O-(1-carboxyvinyl)-alpha-D-glucosamine + phosphate</text>
        <dbReference type="Rhea" id="RHEA:18681"/>
        <dbReference type="ChEBI" id="CHEBI:43474"/>
        <dbReference type="ChEBI" id="CHEBI:57705"/>
        <dbReference type="ChEBI" id="CHEBI:58702"/>
        <dbReference type="ChEBI" id="CHEBI:68483"/>
        <dbReference type="EC" id="2.5.1.7"/>
    </reaction>
</comment>
<feature type="binding site" evidence="12">
    <location>
        <position position="92"/>
    </location>
    <ligand>
        <name>UDP-N-acetyl-alpha-D-glucosamine</name>
        <dbReference type="ChEBI" id="CHEBI:57705"/>
    </ligand>
</feature>
<dbReference type="InterPro" id="IPR036968">
    <property type="entry name" value="Enolpyruvate_Tfrase_sf"/>
</dbReference>
<evidence type="ECO:0000259" key="13">
    <source>
        <dbReference type="Pfam" id="PF00275"/>
    </source>
</evidence>
<dbReference type="Pfam" id="PF00275">
    <property type="entry name" value="EPSP_synthase"/>
    <property type="match status" value="1"/>
</dbReference>
<evidence type="ECO:0000256" key="3">
    <source>
        <dbReference type="ARBA" id="ARBA00022490"/>
    </source>
</evidence>
<dbReference type="FunFam" id="3.65.10.10:FF:000001">
    <property type="entry name" value="UDP-N-acetylglucosamine 1-carboxyvinyltransferase"/>
    <property type="match status" value="1"/>
</dbReference>
<dbReference type="InterPro" id="IPR001986">
    <property type="entry name" value="Enolpyruvate_Tfrase_dom"/>
</dbReference>
<dbReference type="Proteomes" id="UP000547674">
    <property type="component" value="Unassembled WGS sequence"/>
</dbReference>
<feature type="domain" description="Enolpyruvate transferase" evidence="13">
    <location>
        <begin position="6"/>
        <end position="404"/>
    </location>
</feature>
<protein>
    <recommendedName>
        <fullName evidence="12">UDP-N-acetylglucosamine 1-carboxyvinyltransferase</fullName>
        <ecNumber evidence="12">2.5.1.7</ecNumber>
    </recommendedName>
    <alternativeName>
        <fullName evidence="12">Enoylpyruvate transferase</fullName>
    </alternativeName>
    <alternativeName>
        <fullName evidence="12">UDP-N-acetylglucosamine enolpyruvyl transferase</fullName>
        <shortName evidence="12">EPT</shortName>
    </alternativeName>
</protein>
<evidence type="ECO:0000256" key="10">
    <source>
        <dbReference type="ARBA" id="ARBA00038367"/>
    </source>
</evidence>
<feature type="active site" description="Proton donor" evidence="12">
    <location>
        <position position="116"/>
    </location>
</feature>
<comment type="function">
    <text evidence="12">Cell wall formation. Adds enolpyruvyl to UDP-N-acetylglucosamine.</text>
</comment>
<feature type="binding site" evidence="12">
    <location>
        <begin position="121"/>
        <end position="125"/>
    </location>
    <ligand>
        <name>UDP-N-acetyl-alpha-D-glucosamine</name>
        <dbReference type="ChEBI" id="CHEBI:57705"/>
    </ligand>
</feature>
<reference evidence="14 15" key="1">
    <citation type="submission" date="2020-03" db="EMBL/GenBank/DDBJ databases">
        <title>Metabolic flexibility allows generalist bacteria to become dominant in a frequently disturbed ecosystem.</title>
        <authorList>
            <person name="Chen Y.-J."/>
            <person name="Leung P.M."/>
            <person name="Bay S.K."/>
            <person name="Hugenholtz P."/>
            <person name="Kessler A.J."/>
            <person name="Shelley G."/>
            <person name="Waite D.W."/>
            <person name="Cook P.L."/>
            <person name="Greening C."/>
        </authorList>
    </citation>
    <scope>NUCLEOTIDE SEQUENCE [LARGE SCALE GENOMIC DNA]</scope>
    <source>
        <strain evidence="14">SS_bin_28</strain>
    </source>
</reference>
<evidence type="ECO:0000256" key="7">
    <source>
        <dbReference type="ARBA" id="ARBA00022984"/>
    </source>
</evidence>
<feature type="binding site" evidence="12">
    <location>
        <position position="304"/>
    </location>
    <ligand>
        <name>UDP-N-acetyl-alpha-D-glucosamine</name>
        <dbReference type="ChEBI" id="CHEBI:57705"/>
    </ligand>
</feature>
<dbReference type="UniPathway" id="UPA00219"/>
<dbReference type="GO" id="GO:0071555">
    <property type="term" value="P:cell wall organization"/>
    <property type="evidence" value="ECO:0007669"/>
    <property type="project" value="UniProtKB-KW"/>
</dbReference>
<dbReference type="SUPFAM" id="SSF55205">
    <property type="entry name" value="EPT/RTPC-like"/>
    <property type="match status" value="1"/>
</dbReference>
<keyword evidence="8 12" id="KW-0131">Cell cycle</keyword>
<keyword evidence="7 12" id="KW-0573">Peptidoglycan synthesis</keyword>
<comment type="caution">
    <text evidence="14">The sequence shown here is derived from an EMBL/GenBank/DDBJ whole genome shotgun (WGS) entry which is preliminary data.</text>
</comment>
<keyword evidence="6 12" id="KW-0133">Cell shape</keyword>
<keyword evidence="12" id="KW-0670">Pyruvate</keyword>
<dbReference type="InterPro" id="IPR013792">
    <property type="entry name" value="RNA3'P_cycl/enolpyr_Trfase_a/b"/>
</dbReference>
<evidence type="ECO:0000256" key="1">
    <source>
        <dbReference type="ARBA" id="ARBA00004496"/>
    </source>
</evidence>
<comment type="pathway">
    <text evidence="2 12">Cell wall biogenesis; peptidoglycan biosynthesis.</text>
</comment>
<keyword evidence="3 12" id="KW-0963">Cytoplasm</keyword>
<keyword evidence="9 12" id="KW-0961">Cell wall biogenesis/degradation</keyword>
<feature type="binding site" evidence="12">
    <location>
        <begin position="22"/>
        <end position="23"/>
    </location>
    <ligand>
        <name>phosphoenolpyruvate</name>
        <dbReference type="ChEBI" id="CHEBI:58702"/>
    </ligand>
</feature>
<evidence type="ECO:0000256" key="4">
    <source>
        <dbReference type="ARBA" id="ARBA00022618"/>
    </source>
</evidence>
<dbReference type="GO" id="GO:0051301">
    <property type="term" value="P:cell division"/>
    <property type="evidence" value="ECO:0007669"/>
    <property type="project" value="UniProtKB-KW"/>
</dbReference>
<dbReference type="GO" id="GO:0008360">
    <property type="term" value="P:regulation of cell shape"/>
    <property type="evidence" value="ECO:0007669"/>
    <property type="project" value="UniProtKB-KW"/>
</dbReference>
<dbReference type="PANTHER" id="PTHR43783">
    <property type="entry name" value="UDP-N-ACETYLGLUCOSAMINE 1-CARBOXYVINYLTRANSFERASE"/>
    <property type="match status" value="1"/>
</dbReference>
<dbReference type="EC" id="2.5.1.7" evidence="12"/>
<keyword evidence="4 12" id="KW-0132">Cell division</keyword>
<proteinExistence type="inferred from homology"/>
<dbReference type="GO" id="GO:0008760">
    <property type="term" value="F:UDP-N-acetylglucosamine 1-carboxyvinyltransferase activity"/>
    <property type="evidence" value="ECO:0007669"/>
    <property type="project" value="UniProtKB-UniRule"/>
</dbReference>
<dbReference type="HAMAP" id="MF_00111">
    <property type="entry name" value="MurA"/>
    <property type="match status" value="1"/>
</dbReference>
<dbReference type="GO" id="GO:0009252">
    <property type="term" value="P:peptidoglycan biosynthetic process"/>
    <property type="evidence" value="ECO:0007669"/>
    <property type="project" value="UniProtKB-UniRule"/>
</dbReference>
<dbReference type="PANTHER" id="PTHR43783:SF1">
    <property type="entry name" value="UDP-N-ACETYLGLUCOSAMINE 1-CARBOXYVINYLTRANSFERASE"/>
    <property type="match status" value="1"/>
</dbReference>
<keyword evidence="5 12" id="KW-0808">Transferase</keyword>
<evidence type="ECO:0000313" key="14">
    <source>
        <dbReference type="EMBL" id="NNF05901.1"/>
    </source>
</evidence>
<accession>A0A7Y2H1E9</accession>
<gene>
    <name evidence="12 14" type="primary">murA</name>
    <name evidence="14" type="ORF">HKN21_04010</name>
</gene>
<comment type="similarity">
    <text evidence="10 12">Belongs to the EPSP synthase family. MurA subfamily.</text>
</comment>
<dbReference type="AlphaFoldDB" id="A0A7Y2H1E9"/>
<name>A0A7Y2H1E9_UNCEI</name>
<dbReference type="CDD" id="cd01555">
    <property type="entry name" value="UdpNAET"/>
    <property type="match status" value="1"/>
</dbReference>
<evidence type="ECO:0000256" key="5">
    <source>
        <dbReference type="ARBA" id="ARBA00022679"/>
    </source>
</evidence>
<dbReference type="NCBIfam" id="NF006873">
    <property type="entry name" value="PRK09369.1"/>
    <property type="match status" value="1"/>
</dbReference>
<dbReference type="GO" id="GO:0005737">
    <property type="term" value="C:cytoplasm"/>
    <property type="evidence" value="ECO:0007669"/>
    <property type="project" value="UniProtKB-SubCell"/>
</dbReference>
<evidence type="ECO:0000256" key="2">
    <source>
        <dbReference type="ARBA" id="ARBA00004752"/>
    </source>
</evidence>